<gene>
    <name evidence="9" type="ORF">SAMN05421736_103264</name>
</gene>
<feature type="transmembrane region" description="Helical" evidence="8">
    <location>
        <begin position="91"/>
        <end position="114"/>
    </location>
</feature>
<keyword evidence="4 8" id="KW-0812">Transmembrane</keyword>
<dbReference type="EMBL" id="FNPI01000003">
    <property type="protein sequence ID" value="SDY77266.1"/>
    <property type="molecule type" value="Genomic_DNA"/>
</dbReference>
<keyword evidence="5 8" id="KW-1133">Transmembrane helix</keyword>
<feature type="region of interest" description="Disordered" evidence="7">
    <location>
        <begin position="1"/>
        <end position="23"/>
    </location>
</feature>
<protein>
    <submittedName>
        <fullName evidence="9">Cytochrome c oxidase subunit 4</fullName>
    </submittedName>
</protein>
<dbReference type="STRING" id="1503961.SAMN05421736_103264"/>
<dbReference type="GO" id="GO:0015078">
    <property type="term" value="F:proton transmembrane transporter activity"/>
    <property type="evidence" value="ECO:0007669"/>
    <property type="project" value="TreeGrafter"/>
</dbReference>
<dbReference type="AlphaFoldDB" id="A0A1H3ML04"/>
<dbReference type="GO" id="GO:0005886">
    <property type="term" value="C:plasma membrane"/>
    <property type="evidence" value="ECO:0007669"/>
    <property type="project" value="UniProtKB-SubCell"/>
</dbReference>
<evidence type="ECO:0000256" key="7">
    <source>
        <dbReference type="SAM" id="MobiDB-lite"/>
    </source>
</evidence>
<evidence type="ECO:0000313" key="10">
    <source>
        <dbReference type="Proteomes" id="UP000198935"/>
    </source>
</evidence>
<dbReference type="PANTHER" id="PTHR36835:SF1">
    <property type="entry name" value="CYTOCHROME BO(3) UBIQUINOL OXIDASE SUBUNIT 4"/>
    <property type="match status" value="1"/>
</dbReference>
<keyword evidence="10" id="KW-1185">Reference proteome</keyword>
<proteinExistence type="inferred from homology"/>
<evidence type="ECO:0000256" key="8">
    <source>
        <dbReference type="SAM" id="Phobius"/>
    </source>
</evidence>
<dbReference type="GO" id="GO:0019646">
    <property type="term" value="P:aerobic electron transport chain"/>
    <property type="evidence" value="ECO:0007669"/>
    <property type="project" value="TreeGrafter"/>
</dbReference>
<evidence type="ECO:0000256" key="6">
    <source>
        <dbReference type="ARBA" id="ARBA00023136"/>
    </source>
</evidence>
<sequence length="116" mass="12825">MADHGMDPTAPLKGEPTKKVKRKLARETRTQVISFVLMIFLTSLAFISIASDAIPASFAMPFILLLATIQVVLQLYVFMHLNERGNGWANVMIWSAVIIAIPTVASLMLLLGIVKW</sequence>
<dbReference type="InterPro" id="IPR005171">
    <property type="entry name" value="Cyt_c_oxidase_su4_prok"/>
</dbReference>
<feature type="transmembrane region" description="Helical" evidence="8">
    <location>
        <begin position="56"/>
        <end position="79"/>
    </location>
</feature>
<reference evidence="10" key="1">
    <citation type="submission" date="2016-10" db="EMBL/GenBank/DDBJ databases">
        <authorList>
            <person name="Varghese N."/>
            <person name="Submissions S."/>
        </authorList>
    </citation>
    <scope>NUCLEOTIDE SEQUENCE [LARGE SCALE GENOMIC DNA]</scope>
    <source>
        <strain evidence="10">SP</strain>
    </source>
</reference>
<accession>A0A1H3ML04</accession>
<keyword evidence="6 8" id="KW-0472">Membrane</keyword>
<dbReference type="Pfam" id="PF03626">
    <property type="entry name" value="COX4_pro"/>
    <property type="match status" value="1"/>
</dbReference>
<dbReference type="GO" id="GO:0009319">
    <property type="term" value="C:cytochrome o ubiquinol oxidase complex"/>
    <property type="evidence" value="ECO:0007669"/>
    <property type="project" value="TreeGrafter"/>
</dbReference>
<evidence type="ECO:0000256" key="2">
    <source>
        <dbReference type="ARBA" id="ARBA00008079"/>
    </source>
</evidence>
<comment type="similarity">
    <text evidence="2">Belongs to the cytochrome c oxidase bacterial subunit 4 family.</text>
</comment>
<feature type="transmembrane region" description="Helical" evidence="8">
    <location>
        <begin position="32"/>
        <end position="50"/>
    </location>
</feature>
<dbReference type="OrthoDB" id="2989516at2"/>
<evidence type="ECO:0000256" key="4">
    <source>
        <dbReference type="ARBA" id="ARBA00022692"/>
    </source>
</evidence>
<dbReference type="PANTHER" id="PTHR36835">
    <property type="entry name" value="CYTOCHROME BO(3) UBIQUINOL OXIDASE SUBUNIT 4"/>
    <property type="match status" value="1"/>
</dbReference>
<evidence type="ECO:0000256" key="1">
    <source>
        <dbReference type="ARBA" id="ARBA00004651"/>
    </source>
</evidence>
<dbReference type="GO" id="GO:0015990">
    <property type="term" value="P:electron transport coupled proton transport"/>
    <property type="evidence" value="ECO:0007669"/>
    <property type="project" value="TreeGrafter"/>
</dbReference>
<dbReference type="Proteomes" id="UP000198935">
    <property type="component" value="Unassembled WGS sequence"/>
</dbReference>
<name>A0A1H3ML04_9BACI</name>
<keyword evidence="3" id="KW-1003">Cell membrane</keyword>
<evidence type="ECO:0000256" key="5">
    <source>
        <dbReference type="ARBA" id="ARBA00022989"/>
    </source>
</evidence>
<organism evidence="9 10">
    <name type="scientific">Evansella caseinilytica</name>
    <dbReference type="NCBI Taxonomy" id="1503961"/>
    <lineage>
        <taxon>Bacteria</taxon>
        <taxon>Bacillati</taxon>
        <taxon>Bacillota</taxon>
        <taxon>Bacilli</taxon>
        <taxon>Bacillales</taxon>
        <taxon>Bacillaceae</taxon>
        <taxon>Evansella</taxon>
    </lineage>
</organism>
<dbReference type="InterPro" id="IPR050968">
    <property type="entry name" value="Cytochrome_c_oxidase_bac_sub4"/>
</dbReference>
<evidence type="ECO:0000256" key="3">
    <source>
        <dbReference type="ARBA" id="ARBA00022475"/>
    </source>
</evidence>
<dbReference type="GO" id="GO:0009486">
    <property type="term" value="F:cytochrome bo3 ubiquinol oxidase activity"/>
    <property type="evidence" value="ECO:0007669"/>
    <property type="project" value="TreeGrafter"/>
</dbReference>
<evidence type="ECO:0000313" key="9">
    <source>
        <dbReference type="EMBL" id="SDY77266.1"/>
    </source>
</evidence>
<comment type="subcellular location">
    <subcellularLocation>
        <location evidence="1">Cell membrane</location>
        <topology evidence="1">Multi-pass membrane protein</topology>
    </subcellularLocation>
</comment>